<reference evidence="6 7" key="1">
    <citation type="journal article" date="2014" name="Nat. Commun.">
        <title>Molecular traces of alternative social organization in a termite genome.</title>
        <authorList>
            <person name="Terrapon N."/>
            <person name="Li C."/>
            <person name="Robertson H.M."/>
            <person name="Ji L."/>
            <person name="Meng X."/>
            <person name="Booth W."/>
            <person name="Chen Z."/>
            <person name="Childers C.P."/>
            <person name="Glastad K.M."/>
            <person name="Gokhale K."/>
            <person name="Gowin J."/>
            <person name="Gronenberg W."/>
            <person name="Hermansen R.A."/>
            <person name="Hu H."/>
            <person name="Hunt B.G."/>
            <person name="Huylmans A.K."/>
            <person name="Khalil S.M."/>
            <person name="Mitchell R.D."/>
            <person name="Munoz-Torres M.C."/>
            <person name="Mustard J.A."/>
            <person name="Pan H."/>
            <person name="Reese J.T."/>
            <person name="Scharf M.E."/>
            <person name="Sun F."/>
            <person name="Vogel H."/>
            <person name="Xiao J."/>
            <person name="Yang W."/>
            <person name="Yang Z."/>
            <person name="Yang Z."/>
            <person name="Zhou J."/>
            <person name="Zhu J."/>
            <person name="Brent C.S."/>
            <person name="Elsik C.G."/>
            <person name="Goodisman M.A."/>
            <person name="Liberles D.A."/>
            <person name="Roe R.M."/>
            <person name="Vargo E.L."/>
            <person name="Vilcinskas A."/>
            <person name="Wang J."/>
            <person name="Bornberg-Bauer E."/>
            <person name="Korb J."/>
            <person name="Zhang G."/>
            <person name="Liebig J."/>
        </authorList>
    </citation>
    <scope>NUCLEOTIDE SEQUENCE [LARGE SCALE GENOMIC DNA]</scope>
    <source>
        <tissue evidence="6">Whole organism</tissue>
    </source>
</reference>
<feature type="region of interest" description="Disordered" evidence="4">
    <location>
        <begin position="620"/>
        <end position="641"/>
    </location>
</feature>
<feature type="domain" description="3'-5' exonuclease" evidence="5">
    <location>
        <begin position="405"/>
        <end position="599"/>
    </location>
</feature>
<dbReference type="Pfam" id="PF01927">
    <property type="entry name" value="Mut7-C"/>
    <property type="match status" value="2"/>
</dbReference>
<dbReference type="Proteomes" id="UP000027135">
    <property type="component" value="Unassembled WGS sequence"/>
</dbReference>
<proteinExistence type="predicted"/>
<keyword evidence="7" id="KW-1185">Reference proteome</keyword>
<dbReference type="PANTHER" id="PTHR47765:SF2">
    <property type="entry name" value="EXONUCLEASE MUT-7 HOMOLOG"/>
    <property type="match status" value="1"/>
</dbReference>
<dbReference type="Pfam" id="PF01612">
    <property type="entry name" value="DNA_pol_A_exo1"/>
    <property type="match status" value="1"/>
</dbReference>
<dbReference type="OMA" id="CSNWANR"/>
<dbReference type="InterPro" id="IPR052408">
    <property type="entry name" value="Exonuclease_MUT-7-like"/>
</dbReference>
<dbReference type="InterPro" id="IPR036397">
    <property type="entry name" value="RNaseH_sf"/>
</dbReference>
<dbReference type="AlphaFoldDB" id="A0A067QUT2"/>
<evidence type="ECO:0000313" key="6">
    <source>
        <dbReference type="EMBL" id="KDR12833.1"/>
    </source>
</evidence>
<gene>
    <name evidence="6" type="ORF">L798_13253</name>
</gene>
<dbReference type="OrthoDB" id="18193at2759"/>
<keyword evidence="3 6" id="KW-0269">Exonuclease</keyword>
<dbReference type="GO" id="GO:0006139">
    <property type="term" value="P:nucleobase-containing compound metabolic process"/>
    <property type="evidence" value="ECO:0007669"/>
    <property type="project" value="InterPro"/>
</dbReference>
<dbReference type="PANTHER" id="PTHR47765">
    <property type="entry name" value="3'-5' EXONUCLEASE DOMAIN-CONTAINING PROTEIN"/>
    <property type="match status" value="1"/>
</dbReference>
<keyword evidence="2" id="KW-0378">Hydrolase</keyword>
<dbReference type="InterPro" id="IPR037432">
    <property type="entry name" value="Mut-7_DEDDy_dom"/>
</dbReference>
<evidence type="ECO:0000256" key="2">
    <source>
        <dbReference type="ARBA" id="ARBA00022801"/>
    </source>
</evidence>
<evidence type="ECO:0000256" key="4">
    <source>
        <dbReference type="SAM" id="MobiDB-lite"/>
    </source>
</evidence>
<dbReference type="InterPro" id="IPR012337">
    <property type="entry name" value="RNaseH-like_sf"/>
</dbReference>
<dbReference type="InterPro" id="IPR002562">
    <property type="entry name" value="3'-5'_exonuclease_dom"/>
</dbReference>
<evidence type="ECO:0000313" key="7">
    <source>
        <dbReference type="Proteomes" id="UP000027135"/>
    </source>
</evidence>
<organism evidence="6 7">
    <name type="scientific">Zootermopsis nevadensis</name>
    <name type="common">Dampwood termite</name>
    <dbReference type="NCBI Taxonomy" id="136037"/>
    <lineage>
        <taxon>Eukaryota</taxon>
        <taxon>Metazoa</taxon>
        <taxon>Ecdysozoa</taxon>
        <taxon>Arthropoda</taxon>
        <taxon>Hexapoda</taxon>
        <taxon>Insecta</taxon>
        <taxon>Pterygota</taxon>
        <taxon>Neoptera</taxon>
        <taxon>Polyneoptera</taxon>
        <taxon>Dictyoptera</taxon>
        <taxon>Blattodea</taxon>
        <taxon>Blattoidea</taxon>
        <taxon>Termitoidae</taxon>
        <taxon>Termopsidae</taxon>
        <taxon>Zootermopsis</taxon>
    </lineage>
</organism>
<feature type="compositionally biased region" description="Polar residues" evidence="4">
    <location>
        <begin position="10"/>
        <end position="21"/>
    </location>
</feature>
<dbReference type="Gene3D" id="3.30.420.10">
    <property type="entry name" value="Ribonuclease H-like superfamily/Ribonuclease H"/>
    <property type="match status" value="1"/>
</dbReference>
<protein>
    <submittedName>
        <fullName evidence="6">Putative exonuclease mut-7-like protein</fullName>
    </submittedName>
</protein>
<dbReference type="EMBL" id="KK852985">
    <property type="protein sequence ID" value="KDR12833.1"/>
    <property type="molecule type" value="Genomic_DNA"/>
</dbReference>
<accession>A0A067QUT2</accession>
<dbReference type="GO" id="GO:0003676">
    <property type="term" value="F:nucleic acid binding"/>
    <property type="evidence" value="ECO:0007669"/>
    <property type="project" value="InterPro"/>
</dbReference>
<dbReference type="SUPFAM" id="SSF53098">
    <property type="entry name" value="Ribonuclease H-like"/>
    <property type="match status" value="1"/>
</dbReference>
<dbReference type="eggNOG" id="KOG2207">
    <property type="taxonomic scope" value="Eukaryota"/>
</dbReference>
<dbReference type="FunCoup" id="A0A067QUT2">
    <property type="interactions" value="544"/>
</dbReference>
<dbReference type="CDD" id="cd06146">
    <property type="entry name" value="mut-7_like_exo"/>
    <property type="match status" value="1"/>
</dbReference>
<dbReference type="InParanoid" id="A0A067QUT2"/>
<dbReference type="STRING" id="136037.A0A067QUT2"/>
<name>A0A067QUT2_ZOONE</name>
<dbReference type="InterPro" id="IPR002782">
    <property type="entry name" value="Mut7-C_RNAse_dom"/>
</dbReference>
<evidence type="ECO:0000256" key="3">
    <source>
        <dbReference type="ARBA" id="ARBA00022839"/>
    </source>
</evidence>
<feature type="region of interest" description="Disordered" evidence="4">
    <location>
        <begin position="1"/>
        <end position="24"/>
    </location>
</feature>
<sequence length="856" mass="98471">MSSRRRRNPNLVSVSSHSQQDPDFLSEHKHCEVSLEDETDATALWIKQLKNVWGLWKKSEGVTRMLHEYFASAPNPYTATLHIMFSCEDIHQGKHSSLLYTVMEEFSRWTANKETELKDLLTVDIKLQAFISATQQKNVSFCKMVFSIYRLIDDKELFIEPIRELISRRQYKEACQSATLLELHQHFTVEDFIIQLVFQDKLSVAEEFLLGSPQHQRLLVSFLDDLLGRRNIKSEGEFIIKRLHIHDAKEDKLHQKPLSKLVARLTKAYNLPPETCPNLNQKRNEGALQFLIHKRYIENTLGRESWREMVREAVGNNRDLQLELIACVNNCGDPHEALYWANTYGIPKHKQPYNVQRLQEADSDISQQQGAVALVYSDNQGEQESWDDDSPQYWYHVFPLSQTSIFVVDTEEGFELFLEYIKDVPMVGIDSEWKPCFGTRRNELALIQIASREQVYILDVCNLGSKCANLWHELGLILFANENIIKLGFGLITDMDMMKRSLPHLGGTSLSGKGYIDLVVLWKKLIQDHPFVFPYTVEDGASGESLTRLVHLCLGRPLDKSDQFSNWERRPLRDSQKLYAALDAYCLLEVYDVLSQCAHEQDIPLFEICSEVMADVKSPRKMAKHSRKPVKQKDMTVQEASLPPTEPIPVSQFRAVCDNMVQGLGKMLRKCGIDTEILANEDDHDMCVRICNKEQRIILTRGNVYNQLCQHVPQGHCYQVKSDIVEEQLQEVLKYFNVFITRQDVFSRCQICNGGDFVVVTQDVMHQLAQASQLMAQFYARNQELKLDEGFSTESGVIIEHCKTRKGVTIHVDAVPAGVLNQIQEFHICEDCGKCYWDGSHFERLVCGRLQNIVIS</sequence>
<dbReference type="SMART" id="SM00474">
    <property type="entry name" value="35EXOc"/>
    <property type="match status" value="1"/>
</dbReference>
<keyword evidence="1" id="KW-0540">Nuclease</keyword>
<evidence type="ECO:0000259" key="5">
    <source>
        <dbReference type="SMART" id="SM00474"/>
    </source>
</evidence>
<evidence type="ECO:0000256" key="1">
    <source>
        <dbReference type="ARBA" id="ARBA00022722"/>
    </source>
</evidence>
<feature type="compositionally biased region" description="Basic residues" evidence="4">
    <location>
        <begin position="620"/>
        <end position="630"/>
    </location>
</feature>
<dbReference type="GO" id="GO:0008408">
    <property type="term" value="F:3'-5' exonuclease activity"/>
    <property type="evidence" value="ECO:0007669"/>
    <property type="project" value="InterPro"/>
</dbReference>